<dbReference type="OrthoDB" id="10257471at2759"/>
<dbReference type="GeneID" id="111316276"/>
<dbReference type="Pfam" id="PF24104">
    <property type="entry name" value="At5g52880_ARM"/>
    <property type="match status" value="1"/>
</dbReference>
<name>A0A6P6BAA6_DURZI</name>
<evidence type="ECO:0000313" key="3">
    <source>
        <dbReference type="RefSeq" id="XP_022774025.1"/>
    </source>
</evidence>
<dbReference type="PROSITE" id="PS50181">
    <property type="entry name" value="FBOX"/>
    <property type="match status" value="1"/>
</dbReference>
<feature type="domain" description="F-box" evidence="1">
    <location>
        <begin position="120"/>
        <end position="150"/>
    </location>
</feature>
<dbReference type="PANTHER" id="PTHR47744:SF1">
    <property type="entry name" value="OS05G0526300 PROTEIN"/>
    <property type="match status" value="1"/>
</dbReference>
<dbReference type="InterPro" id="IPR057039">
    <property type="entry name" value="At5g52880_ARM"/>
</dbReference>
<protein>
    <submittedName>
        <fullName evidence="3">F-box protein At5g52880-like isoform X1</fullName>
    </submittedName>
</protein>
<dbReference type="RefSeq" id="XP_022774025.1">
    <property type="nucleotide sequence ID" value="XM_022918290.1"/>
</dbReference>
<evidence type="ECO:0000259" key="1">
    <source>
        <dbReference type="PROSITE" id="PS50181"/>
    </source>
</evidence>
<dbReference type="Pfam" id="PF12937">
    <property type="entry name" value="F-box-like"/>
    <property type="match status" value="1"/>
</dbReference>
<accession>A0A6P6BAA6</accession>
<dbReference type="Proteomes" id="UP000515121">
    <property type="component" value="Unplaced"/>
</dbReference>
<reference evidence="3" key="1">
    <citation type="submission" date="2025-08" db="UniProtKB">
        <authorList>
            <consortium name="RefSeq"/>
        </authorList>
    </citation>
    <scope>IDENTIFICATION</scope>
    <source>
        <tissue evidence="3">Fruit stalk</tissue>
    </source>
</reference>
<dbReference type="KEGG" id="dzi:111316276"/>
<sequence length="322" mass="36969">MLYCSIPEMSNPTERYRKICLGESLPRVYRYPVACKELSFILRGAYSKLPKNLQSLIFQDILSAFRLLPEMQTGGAVAAAHLLLQSAEATLPKQKKSLVVTEFKHAKVAHTRRRKAHREEKGSAQLPQDVLVYIFSLLDLQSLISVAQVCCLVTFGCSFGRSWNLVANDNHLWKLQYTIVFGRSGNYSRTKMQWGGRLLKEDCTFLEENVVSQTHIDWKETFKRAYIGTFSKKLMSNRGYCGHCNTVVWLNNWKCSDRQCELKYESLLIKPISPQQVVEYITDGCISMISSSDSDSESDEEPISRLWAYPRNICRWEKKPIV</sequence>
<dbReference type="SUPFAM" id="SSF81383">
    <property type="entry name" value="F-box domain"/>
    <property type="match status" value="1"/>
</dbReference>
<dbReference type="PANTHER" id="PTHR47744">
    <property type="entry name" value="OS05G0526300 PROTEIN"/>
    <property type="match status" value="1"/>
</dbReference>
<dbReference type="InterPro" id="IPR001810">
    <property type="entry name" value="F-box_dom"/>
</dbReference>
<evidence type="ECO:0000313" key="2">
    <source>
        <dbReference type="Proteomes" id="UP000515121"/>
    </source>
</evidence>
<proteinExistence type="predicted"/>
<dbReference type="Gene3D" id="1.20.1280.50">
    <property type="match status" value="1"/>
</dbReference>
<dbReference type="InterPro" id="IPR036047">
    <property type="entry name" value="F-box-like_dom_sf"/>
</dbReference>
<gene>
    <name evidence="3" type="primary">LOC111316276</name>
</gene>
<keyword evidence="2" id="KW-1185">Reference proteome</keyword>
<dbReference type="AlphaFoldDB" id="A0A6P6BAA6"/>
<organism evidence="2 3">
    <name type="scientific">Durio zibethinus</name>
    <name type="common">Durian</name>
    <dbReference type="NCBI Taxonomy" id="66656"/>
    <lineage>
        <taxon>Eukaryota</taxon>
        <taxon>Viridiplantae</taxon>
        <taxon>Streptophyta</taxon>
        <taxon>Embryophyta</taxon>
        <taxon>Tracheophyta</taxon>
        <taxon>Spermatophyta</taxon>
        <taxon>Magnoliopsida</taxon>
        <taxon>eudicotyledons</taxon>
        <taxon>Gunneridae</taxon>
        <taxon>Pentapetalae</taxon>
        <taxon>rosids</taxon>
        <taxon>malvids</taxon>
        <taxon>Malvales</taxon>
        <taxon>Malvaceae</taxon>
        <taxon>Helicteroideae</taxon>
        <taxon>Durio</taxon>
    </lineage>
</organism>